<comment type="caution">
    <text evidence="10">The sequence shown here is derived from an EMBL/GenBank/DDBJ whole genome shotgun (WGS) entry which is preliminary data.</text>
</comment>
<evidence type="ECO:0000256" key="3">
    <source>
        <dbReference type="ARBA" id="ARBA00022603"/>
    </source>
</evidence>
<evidence type="ECO:0000256" key="4">
    <source>
        <dbReference type="ARBA" id="ARBA00022679"/>
    </source>
</evidence>
<keyword evidence="5" id="KW-0949">S-adenosyl-L-methionine</keyword>
<evidence type="ECO:0000313" key="10">
    <source>
        <dbReference type="EMBL" id="MBE9238650.1"/>
    </source>
</evidence>
<organism evidence="10 11">
    <name type="scientific">Sphaerospermopsis aphanizomenoides LEGE 00250</name>
    <dbReference type="NCBI Taxonomy" id="2777972"/>
    <lineage>
        <taxon>Bacteria</taxon>
        <taxon>Bacillati</taxon>
        <taxon>Cyanobacteriota</taxon>
        <taxon>Cyanophyceae</taxon>
        <taxon>Nostocales</taxon>
        <taxon>Aphanizomenonaceae</taxon>
        <taxon>Sphaerospermopsis</taxon>
        <taxon>Sphaerospermopsis aphanizomenoides</taxon>
    </lineage>
</organism>
<evidence type="ECO:0000256" key="8">
    <source>
        <dbReference type="ARBA" id="ARBA00049120"/>
    </source>
</evidence>
<keyword evidence="4" id="KW-0808">Transferase</keyword>
<keyword evidence="11" id="KW-1185">Reference proteome</keyword>
<dbReference type="EC" id="2.1.1.113" evidence="2"/>
<dbReference type="Proteomes" id="UP000606776">
    <property type="component" value="Unassembled WGS sequence"/>
</dbReference>
<evidence type="ECO:0000259" key="9">
    <source>
        <dbReference type="Pfam" id="PF01555"/>
    </source>
</evidence>
<protein>
    <recommendedName>
        <fullName evidence="2">site-specific DNA-methyltransferase (cytosine-N(4)-specific)</fullName>
        <ecNumber evidence="2">2.1.1.113</ecNumber>
    </recommendedName>
</protein>
<dbReference type="EMBL" id="JADEWB010000197">
    <property type="protein sequence ID" value="MBE9238650.1"/>
    <property type="molecule type" value="Genomic_DNA"/>
</dbReference>
<dbReference type="RefSeq" id="WP_193944061.1">
    <property type="nucleotide sequence ID" value="NZ_JADEWB010000197.1"/>
</dbReference>
<sequence length="441" mass="51124">MSQLNLFDLPEKQKISNTNLEANQASKNLCTNLFTNQYSIHRWYNFIAGFSPEFVKFCIKAAHINSEDVVIDPFSGLGTTLVEANLQNVSSIGFEAHPFFYDISQAKIFPILDTENIKYLENLLLSIKPYTGNFQEIWTEDALKFLTKLIAEDNLTLLASCLEIENQLDQENKSLFRLIVSKVLEQTSLAQTDGIYKAPTTLKKSISFDDSVSRICKQIYEDVEYLQAQNTFSSQAKLNFCSSENMQSVENESCSLCITSPPYLNNFDFAEMTRMELYFWRYAGSWREITEKVRRRLIVNTTTAPTDLKRNQDFFSSTLSTRFKLKYLDSIIAELFNKRKIRPGKKDYYLLIYPYFAQMQNVIRELQRILRSSSNLHLIVSDAALYGVYIPTHEILSQLMIDNGFQIINVENMRKRGERWLLKKRTGANKLGEYHIHAKRI</sequence>
<dbReference type="Gene3D" id="3.40.50.150">
    <property type="entry name" value="Vaccinia Virus protein VP39"/>
    <property type="match status" value="2"/>
</dbReference>
<dbReference type="GO" id="GO:0032259">
    <property type="term" value="P:methylation"/>
    <property type="evidence" value="ECO:0007669"/>
    <property type="project" value="UniProtKB-KW"/>
</dbReference>
<dbReference type="InterPro" id="IPR029063">
    <property type="entry name" value="SAM-dependent_MTases_sf"/>
</dbReference>
<proteinExistence type="inferred from homology"/>
<keyword evidence="3 10" id="KW-0489">Methyltransferase</keyword>
<comment type="catalytic activity">
    <reaction evidence="8">
        <text>a 2'-deoxycytidine in DNA + S-adenosyl-L-methionine = an N(4)-methyl-2'-deoxycytidine in DNA + S-adenosyl-L-homocysteine + H(+)</text>
        <dbReference type="Rhea" id="RHEA:16857"/>
        <dbReference type="Rhea" id="RHEA-COMP:11369"/>
        <dbReference type="Rhea" id="RHEA-COMP:13674"/>
        <dbReference type="ChEBI" id="CHEBI:15378"/>
        <dbReference type="ChEBI" id="CHEBI:57856"/>
        <dbReference type="ChEBI" id="CHEBI:59789"/>
        <dbReference type="ChEBI" id="CHEBI:85452"/>
        <dbReference type="ChEBI" id="CHEBI:137933"/>
        <dbReference type="EC" id="2.1.1.113"/>
    </reaction>
</comment>
<evidence type="ECO:0000313" key="11">
    <source>
        <dbReference type="Proteomes" id="UP000606776"/>
    </source>
</evidence>
<evidence type="ECO:0000256" key="7">
    <source>
        <dbReference type="ARBA" id="ARBA00023125"/>
    </source>
</evidence>
<evidence type="ECO:0000256" key="1">
    <source>
        <dbReference type="ARBA" id="ARBA00010203"/>
    </source>
</evidence>
<dbReference type="SUPFAM" id="SSF53335">
    <property type="entry name" value="S-adenosyl-L-methionine-dependent methyltransferases"/>
    <property type="match status" value="2"/>
</dbReference>
<gene>
    <name evidence="10" type="ORF">IQ227_22190</name>
</gene>
<keyword evidence="6" id="KW-0680">Restriction system</keyword>
<dbReference type="Pfam" id="PF01555">
    <property type="entry name" value="N6_N4_Mtase"/>
    <property type="match status" value="1"/>
</dbReference>
<feature type="domain" description="DNA methylase N-4/N-6" evidence="9">
    <location>
        <begin position="19"/>
        <end position="105"/>
    </location>
</feature>
<name>A0ABR9VMJ7_9CYAN</name>
<evidence type="ECO:0000256" key="2">
    <source>
        <dbReference type="ARBA" id="ARBA00012185"/>
    </source>
</evidence>
<dbReference type="InterPro" id="IPR017985">
    <property type="entry name" value="MeTrfase_CN4_CS"/>
</dbReference>
<dbReference type="InterPro" id="IPR002941">
    <property type="entry name" value="DNA_methylase_N4/N6"/>
</dbReference>
<accession>A0ABR9VMJ7</accession>
<dbReference type="PROSITE" id="PS00093">
    <property type="entry name" value="N4_MTASE"/>
    <property type="match status" value="1"/>
</dbReference>
<evidence type="ECO:0000256" key="6">
    <source>
        <dbReference type="ARBA" id="ARBA00022747"/>
    </source>
</evidence>
<reference evidence="10 11" key="1">
    <citation type="submission" date="2020-10" db="EMBL/GenBank/DDBJ databases">
        <authorList>
            <person name="Castelo-Branco R."/>
            <person name="Eusebio N."/>
            <person name="Adriana R."/>
            <person name="Vieira A."/>
            <person name="Brugerolle De Fraissinette N."/>
            <person name="Rezende De Castro R."/>
            <person name="Schneider M.P."/>
            <person name="Vasconcelos V."/>
            <person name="Leao P.N."/>
        </authorList>
    </citation>
    <scope>NUCLEOTIDE SEQUENCE [LARGE SCALE GENOMIC DNA]</scope>
    <source>
        <strain evidence="10 11">LEGE 00250</strain>
    </source>
</reference>
<evidence type="ECO:0000256" key="5">
    <source>
        <dbReference type="ARBA" id="ARBA00022691"/>
    </source>
</evidence>
<dbReference type="GO" id="GO:0008168">
    <property type="term" value="F:methyltransferase activity"/>
    <property type="evidence" value="ECO:0007669"/>
    <property type="project" value="UniProtKB-KW"/>
</dbReference>
<comment type="similarity">
    <text evidence="1">Belongs to the N(4)/N(6)-methyltransferase family. N(4) subfamily.</text>
</comment>
<keyword evidence="7" id="KW-0238">DNA-binding</keyword>